<keyword evidence="4" id="KW-0418">Kinase</keyword>
<keyword evidence="7" id="KW-1185">Reference proteome</keyword>
<feature type="domain" description="Protein kinase" evidence="5">
    <location>
        <begin position="41"/>
        <end position="298"/>
    </location>
</feature>
<protein>
    <recommendedName>
        <fullName evidence="5">Protein kinase domain-containing protein</fullName>
    </recommendedName>
</protein>
<dbReference type="PANTHER" id="PTHR24346">
    <property type="entry name" value="MAP/MICROTUBULE AFFINITY-REGULATING KINASE"/>
    <property type="match status" value="1"/>
</dbReference>
<accession>A0ABP1QBD7</accession>
<gene>
    <name evidence="6" type="ORF">ODALV1_LOCUS8533</name>
</gene>
<dbReference type="PANTHER" id="PTHR24346:SF30">
    <property type="entry name" value="MATERNAL EMBRYONIC LEUCINE ZIPPER KINASE"/>
    <property type="match status" value="1"/>
</dbReference>
<dbReference type="InterPro" id="IPR008271">
    <property type="entry name" value="Ser/Thr_kinase_AS"/>
</dbReference>
<proteinExistence type="inferred from homology"/>
<dbReference type="Proteomes" id="UP001642540">
    <property type="component" value="Unassembled WGS sequence"/>
</dbReference>
<dbReference type="SUPFAM" id="SSF56112">
    <property type="entry name" value="Protein kinase-like (PK-like)"/>
    <property type="match status" value="1"/>
</dbReference>
<sequence>MLAIREDAGDLPGIPIEPAESWNDERILVSHDKSRTGNPQFLLHEVIGRGGFSTVRRATCMGSNETYAFKILDKSSIQENFARVILEIETLMSVKNPHICKLHSVYYTSTKIYMVMEYCHTDLFEYLANLAEPMPENEARRLFIQLLDTISYLHNAGIAHRDIKPENILLTEKMDIRLTDFGLSSRINETKDGCINQKQLFTHCGSPAYCAPEIVLGQPYHGVKVDAWSLGVNLYVLLASELPFADANPQKVKARIINSDFRPQPHFSSGSLSLIKWMLQVDPQSRPTPQEIWKDHWIQEGIQIGHRRQRCRQRLTQPIDSKQKPENSIQLCYKPTIRSDTVQIDRPTRRSIVCRLINSTGKKISKVRNLILCRS</sequence>
<keyword evidence="4" id="KW-0723">Serine/threonine-protein kinase</keyword>
<comment type="similarity">
    <text evidence="4">Belongs to the protein kinase superfamily.</text>
</comment>
<keyword evidence="1 3" id="KW-0547">Nucleotide-binding</keyword>
<comment type="caution">
    <text evidence="6">The sequence shown here is derived from an EMBL/GenBank/DDBJ whole genome shotgun (WGS) entry which is preliminary data.</text>
</comment>
<dbReference type="InterPro" id="IPR000719">
    <property type="entry name" value="Prot_kinase_dom"/>
</dbReference>
<dbReference type="InterPro" id="IPR017441">
    <property type="entry name" value="Protein_kinase_ATP_BS"/>
</dbReference>
<name>A0ABP1QBD7_9HEXA</name>
<dbReference type="SMART" id="SM00220">
    <property type="entry name" value="S_TKc"/>
    <property type="match status" value="1"/>
</dbReference>
<dbReference type="PROSITE" id="PS00107">
    <property type="entry name" value="PROTEIN_KINASE_ATP"/>
    <property type="match status" value="1"/>
</dbReference>
<feature type="binding site" evidence="3">
    <location>
        <position position="70"/>
    </location>
    <ligand>
        <name>ATP</name>
        <dbReference type="ChEBI" id="CHEBI:30616"/>
    </ligand>
</feature>
<evidence type="ECO:0000313" key="7">
    <source>
        <dbReference type="Proteomes" id="UP001642540"/>
    </source>
</evidence>
<evidence type="ECO:0000259" key="5">
    <source>
        <dbReference type="PROSITE" id="PS50011"/>
    </source>
</evidence>
<dbReference type="CDD" id="cd14003">
    <property type="entry name" value="STKc_AMPK-like"/>
    <property type="match status" value="1"/>
</dbReference>
<evidence type="ECO:0000313" key="6">
    <source>
        <dbReference type="EMBL" id="CAL8093585.1"/>
    </source>
</evidence>
<evidence type="ECO:0000256" key="3">
    <source>
        <dbReference type="PROSITE-ProRule" id="PRU10141"/>
    </source>
</evidence>
<dbReference type="Pfam" id="PF00069">
    <property type="entry name" value="Pkinase"/>
    <property type="match status" value="1"/>
</dbReference>
<reference evidence="6 7" key="1">
    <citation type="submission" date="2024-08" db="EMBL/GenBank/DDBJ databases">
        <authorList>
            <person name="Cucini C."/>
            <person name="Frati F."/>
        </authorList>
    </citation>
    <scope>NUCLEOTIDE SEQUENCE [LARGE SCALE GENOMIC DNA]</scope>
</reference>
<dbReference type="InterPro" id="IPR011009">
    <property type="entry name" value="Kinase-like_dom_sf"/>
</dbReference>
<keyword evidence="4" id="KW-0808">Transferase</keyword>
<dbReference type="EMBL" id="CAXLJM020000026">
    <property type="protein sequence ID" value="CAL8093585.1"/>
    <property type="molecule type" value="Genomic_DNA"/>
</dbReference>
<dbReference type="PROSITE" id="PS00108">
    <property type="entry name" value="PROTEIN_KINASE_ST"/>
    <property type="match status" value="1"/>
</dbReference>
<keyword evidence="2 3" id="KW-0067">ATP-binding</keyword>
<evidence type="ECO:0000256" key="2">
    <source>
        <dbReference type="ARBA" id="ARBA00022840"/>
    </source>
</evidence>
<evidence type="ECO:0000256" key="1">
    <source>
        <dbReference type="ARBA" id="ARBA00022741"/>
    </source>
</evidence>
<dbReference type="PROSITE" id="PS50011">
    <property type="entry name" value="PROTEIN_KINASE_DOM"/>
    <property type="match status" value="1"/>
</dbReference>
<organism evidence="6 7">
    <name type="scientific">Orchesella dallaii</name>
    <dbReference type="NCBI Taxonomy" id="48710"/>
    <lineage>
        <taxon>Eukaryota</taxon>
        <taxon>Metazoa</taxon>
        <taxon>Ecdysozoa</taxon>
        <taxon>Arthropoda</taxon>
        <taxon>Hexapoda</taxon>
        <taxon>Collembola</taxon>
        <taxon>Entomobryomorpha</taxon>
        <taxon>Entomobryoidea</taxon>
        <taxon>Orchesellidae</taxon>
        <taxon>Orchesellinae</taxon>
        <taxon>Orchesella</taxon>
    </lineage>
</organism>
<evidence type="ECO:0000256" key="4">
    <source>
        <dbReference type="RuleBase" id="RU000304"/>
    </source>
</evidence>
<dbReference type="Gene3D" id="1.10.510.10">
    <property type="entry name" value="Transferase(Phosphotransferase) domain 1"/>
    <property type="match status" value="1"/>
</dbReference>